<dbReference type="InterPro" id="IPR000648">
    <property type="entry name" value="Oxysterol-bd"/>
</dbReference>
<dbReference type="GO" id="GO:0005829">
    <property type="term" value="C:cytosol"/>
    <property type="evidence" value="ECO:0007669"/>
    <property type="project" value="TreeGrafter"/>
</dbReference>
<sequence length="813" mass="92511">MPRHGSTGDAGGKNSVNGTREDNHSLESSVGIPQSISSPVFSPTRTRASSESKLSQGSQDKTGNSSSKLLKKESLKVQKKYYRNQKKQATKELLSTLKDASVIVLADWLKVRGTLKGWTKLWCVIKPGLLVLYKSEKQKSSHWVGTVLLNTCRLIERPSKKDGFCFKLFHPLDQSIWATKGPKGETIGAIVQPLPYSYLICRALSEAAGKCWMDALELSLKCTNLLMRSMKKDVDLDTSQDSQPDADLNFDSNQQLSENLNESDCEKHFEDQGLDEDMKTDREDLKTDSETESEEEGEKTINNQQQPLETPYVENVTEELGQQGDACQTEEVDEENKSLIWTLVKQCCDNGGPIHKNKDGSKVVSVRVLQKPKGLKKPYNPIIGETFRCYWHHPKTNSRTFYIAEQISHHPPVSAFHITNRQDGFSVSGSILFKSKFYGNSLSAVLDGTAKLTFLKRGEDYFITMPYAHCKGILIGTLTMEMGGKVTIGCPKTGYKCEMEFKLKPFLGSGEASNRIVGKFKCGSDTIATLEGHWDQEIHYKDKSSGDVSLFWQPTQEVKSQRLKRFTVPLELQGEMESERLWRNVSEAVITCDMKSATDEKFILEERQRTEAKERKAKLLEWVPALFERDVLTSDWVYKFIDMRPWDVSNDLWQYEVDYRIQTWTKHRTPVVRTCSITSLEKQPDSLNSSIRNTSIRRLKVVGEESESSECPEAELLQDSDSSERLPGNKNRRVQRSCSSNRNRLTEETIVRQLQPLVEIQKELSDNIKRLNLKISNLSLNQPENNVMFNVGSHWIILAVVLTFQVFLQWFFR</sequence>
<dbReference type="FunFam" id="2.40.160.120:FF:000004">
    <property type="entry name" value="Oxysterol-binding protein"/>
    <property type="match status" value="1"/>
</dbReference>
<dbReference type="SUPFAM" id="SSF50729">
    <property type="entry name" value="PH domain-like"/>
    <property type="match status" value="1"/>
</dbReference>
<dbReference type="Proteomes" id="UP000683360">
    <property type="component" value="Unassembled WGS sequence"/>
</dbReference>
<feature type="region of interest" description="Disordered" evidence="7">
    <location>
        <begin position="712"/>
        <end position="740"/>
    </location>
</feature>
<feature type="domain" description="PH" evidence="9">
    <location>
        <begin position="102"/>
        <end position="221"/>
    </location>
</feature>
<organism evidence="10 11">
    <name type="scientific">Mytilus edulis</name>
    <name type="common">Blue mussel</name>
    <dbReference type="NCBI Taxonomy" id="6550"/>
    <lineage>
        <taxon>Eukaryota</taxon>
        <taxon>Metazoa</taxon>
        <taxon>Spiralia</taxon>
        <taxon>Lophotrochozoa</taxon>
        <taxon>Mollusca</taxon>
        <taxon>Bivalvia</taxon>
        <taxon>Autobranchia</taxon>
        <taxon>Pteriomorphia</taxon>
        <taxon>Mytilida</taxon>
        <taxon>Mytiloidea</taxon>
        <taxon>Mytilidae</taxon>
        <taxon>Mytilinae</taxon>
        <taxon>Mytilus</taxon>
    </lineage>
</organism>
<evidence type="ECO:0000256" key="2">
    <source>
        <dbReference type="ARBA" id="ARBA00022448"/>
    </source>
</evidence>
<feature type="region of interest" description="Disordered" evidence="7">
    <location>
        <begin position="1"/>
        <end position="69"/>
    </location>
</feature>
<dbReference type="Pfam" id="PF00169">
    <property type="entry name" value="PH"/>
    <property type="match status" value="1"/>
</dbReference>
<dbReference type="PANTHER" id="PTHR10972">
    <property type="entry name" value="OXYSTEROL-BINDING PROTEIN-RELATED"/>
    <property type="match status" value="1"/>
</dbReference>
<feature type="compositionally biased region" description="Polar residues" evidence="7">
    <location>
        <begin position="26"/>
        <end position="64"/>
    </location>
</feature>
<dbReference type="GO" id="GO:0032541">
    <property type="term" value="C:cortical endoplasmic reticulum"/>
    <property type="evidence" value="ECO:0007669"/>
    <property type="project" value="TreeGrafter"/>
</dbReference>
<dbReference type="GO" id="GO:0006869">
    <property type="term" value="P:lipid transport"/>
    <property type="evidence" value="ECO:0007669"/>
    <property type="project" value="UniProtKB-KW"/>
</dbReference>
<keyword evidence="8" id="KW-0812">Transmembrane</keyword>
<dbReference type="CDD" id="cd13286">
    <property type="entry name" value="PH_OPR5_ORP8"/>
    <property type="match status" value="1"/>
</dbReference>
<dbReference type="Gene3D" id="2.40.160.120">
    <property type="match status" value="1"/>
</dbReference>
<evidence type="ECO:0000256" key="6">
    <source>
        <dbReference type="RuleBase" id="RU003845"/>
    </source>
</evidence>
<dbReference type="EMBL" id="CAJPWZ010003339">
    <property type="protein sequence ID" value="CAG2258160.1"/>
    <property type="molecule type" value="Genomic_DNA"/>
</dbReference>
<dbReference type="Gene3D" id="3.30.70.3490">
    <property type="match status" value="1"/>
</dbReference>
<evidence type="ECO:0000256" key="3">
    <source>
        <dbReference type="ARBA" id="ARBA00023055"/>
    </source>
</evidence>
<dbReference type="Pfam" id="PF01237">
    <property type="entry name" value="Oxysterol_BP"/>
    <property type="match status" value="1"/>
</dbReference>
<keyword evidence="11" id="KW-1185">Reference proteome</keyword>
<feature type="transmembrane region" description="Helical" evidence="8">
    <location>
        <begin position="792"/>
        <end position="812"/>
    </location>
</feature>
<accession>A0A8S3VMX1</accession>
<evidence type="ECO:0000256" key="5">
    <source>
        <dbReference type="RuleBase" id="RU003844"/>
    </source>
</evidence>
<gene>
    <name evidence="10" type="ORF">MEDL_69361</name>
</gene>
<dbReference type="InterPro" id="IPR037239">
    <property type="entry name" value="OSBP_sf"/>
</dbReference>
<evidence type="ECO:0000313" key="10">
    <source>
        <dbReference type="EMBL" id="CAG2258160.1"/>
    </source>
</evidence>
<dbReference type="FunFam" id="2.30.29.30:FF:000030">
    <property type="entry name" value="Oxysterol-binding protein"/>
    <property type="match status" value="1"/>
</dbReference>
<comment type="similarity">
    <text evidence="1 5">Belongs to the OSBP family.</text>
</comment>
<dbReference type="PANTHER" id="PTHR10972:SF102">
    <property type="entry name" value="OXYSTEROL-BINDING PROTEIN"/>
    <property type="match status" value="1"/>
</dbReference>
<protein>
    <recommendedName>
        <fullName evidence="6">Oxysterol-binding protein</fullName>
    </recommendedName>
</protein>
<dbReference type="InterPro" id="IPR011993">
    <property type="entry name" value="PH-like_dom_sf"/>
</dbReference>
<dbReference type="OrthoDB" id="10053431at2759"/>
<evidence type="ECO:0000256" key="8">
    <source>
        <dbReference type="SAM" id="Phobius"/>
    </source>
</evidence>
<dbReference type="GO" id="GO:0016020">
    <property type="term" value="C:membrane"/>
    <property type="evidence" value="ECO:0007669"/>
    <property type="project" value="TreeGrafter"/>
</dbReference>
<dbReference type="GO" id="GO:0015485">
    <property type="term" value="F:cholesterol binding"/>
    <property type="evidence" value="ECO:0007669"/>
    <property type="project" value="TreeGrafter"/>
</dbReference>
<dbReference type="AlphaFoldDB" id="A0A8S3VMX1"/>
<dbReference type="SMART" id="SM00233">
    <property type="entry name" value="PH"/>
    <property type="match status" value="1"/>
</dbReference>
<evidence type="ECO:0000256" key="7">
    <source>
        <dbReference type="SAM" id="MobiDB-lite"/>
    </source>
</evidence>
<comment type="caution">
    <text evidence="10">The sequence shown here is derived from an EMBL/GenBank/DDBJ whole genome shotgun (WGS) entry which is preliminary data.</text>
</comment>
<dbReference type="InterPro" id="IPR018494">
    <property type="entry name" value="Oxysterol-bd_CS"/>
</dbReference>
<reference evidence="10" key="1">
    <citation type="submission" date="2021-03" db="EMBL/GenBank/DDBJ databases">
        <authorList>
            <person name="Bekaert M."/>
        </authorList>
    </citation>
    <scope>NUCLEOTIDE SEQUENCE</scope>
</reference>
<keyword evidence="4" id="KW-0446">Lipid-binding</keyword>
<feature type="compositionally biased region" description="Basic and acidic residues" evidence="7">
    <location>
        <begin position="264"/>
        <end position="289"/>
    </location>
</feature>
<evidence type="ECO:0000256" key="1">
    <source>
        <dbReference type="ARBA" id="ARBA00008842"/>
    </source>
</evidence>
<keyword evidence="8" id="KW-1133">Transmembrane helix</keyword>
<name>A0A8S3VMX1_MYTED</name>
<keyword evidence="8" id="KW-0472">Membrane</keyword>
<evidence type="ECO:0000256" key="4">
    <source>
        <dbReference type="ARBA" id="ARBA00023121"/>
    </source>
</evidence>
<dbReference type="PROSITE" id="PS01013">
    <property type="entry name" value="OSBP"/>
    <property type="match status" value="1"/>
</dbReference>
<dbReference type="SUPFAM" id="SSF144000">
    <property type="entry name" value="Oxysterol-binding protein-like"/>
    <property type="match status" value="1"/>
</dbReference>
<feature type="region of interest" description="Disordered" evidence="7">
    <location>
        <begin position="260"/>
        <end position="308"/>
    </location>
</feature>
<dbReference type="InterPro" id="IPR001849">
    <property type="entry name" value="PH_domain"/>
</dbReference>
<keyword evidence="2 6" id="KW-0813">Transport</keyword>
<dbReference type="Gene3D" id="2.30.29.30">
    <property type="entry name" value="Pleckstrin-homology domain (PH domain)/Phosphotyrosine-binding domain (PTB)"/>
    <property type="match status" value="1"/>
</dbReference>
<keyword evidence="3 6" id="KW-0445">Lipid transport</keyword>
<evidence type="ECO:0000313" key="11">
    <source>
        <dbReference type="Proteomes" id="UP000683360"/>
    </source>
</evidence>
<dbReference type="PROSITE" id="PS50003">
    <property type="entry name" value="PH_DOMAIN"/>
    <property type="match status" value="1"/>
</dbReference>
<proteinExistence type="inferred from homology"/>
<evidence type="ECO:0000259" key="9">
    <source>
        <dbReference type="PROSITE" id="PS50003"/>
    </source>
</evidence>